<dbReference type="Pfam" id="PF06743">
    <property type="entry name" value="FAST_1"/>
    <property type="match status" value="1"/>
</dbReference>
<reference evidence="4 5" key="1">
    <citation type="submission" date="2017-12" db="EMBL/GenBank/DDBJ databases">
        <title>Integrating genomic resources of turbot (Scophthalmus maximus) in depth evaluation of genetic and physical mapping variation across individuals.</title>
        <authorList>
            <person name="Martinez P."/>
        </authorList>
    </citation>
    <scope>NUCLEOTIDE SEQUENCE [LARGE SCALE GENOMIC DNA]</scope>
</reference>
<dbReference type="GO" id="GO:0044528">
    <property type="term" value="P:regulation of mitochondrial mRNA stability"/>
    <property type="evidence" value="ECO:0007669"/>
    <property type="project" value="InterPro"/>
</dbReference>
<dbReference type="GO" id="GO:0005759">
    <property type="term" value="C:mitochondrial matrix"/>
    <property type="evidence" value="ECO:0007669"/>
    <property type="project" value="TreeGrafter"/>
</dbReference>
<dbReference type="Pfam" id="PF08373">
    <property type="entry name" value="RAP"/>
    <property type="match status" value="1"/>
</dbReference>
<protein>
    <submittedName>
        <fullName evidence="4">Putative FAST kinase domain-containing protein 1 isoform 2</fullName>
    </submittedName>
</protein>
<dbReference type="Proteomes" id="UP000246464">
    <property type="component" value="Chromosome 14"/>
</dbReference>
<dbReference type="GO" id="GO:0003723">
    <property type="term" value="F:RNA binding"/>
    <property type="evidence" value="ECO:0007669"/>
    <property type="project" value="TreeGrafter"/>
</dbReference>
<proteinExistence type="predicted"/>
<dbReference type="STRING" id="52904.ENSSMAP00000022432"/>
<gene>
    <name evidence="4" type="ORF">SMAX5B_018153</name>
</gene>
<feature type="domain" description="RAP" evidence="3">
    <location>
        <begin position="769"/>
        <end position="829"/>
    </location>
</feature>
<dbReference type="PANTHER" id="PTHR21228">
    <property type="entry name" value="FAST LEU-RICH DOMAIN-CONTAINING"/>
    <property type="match status" value="1"/>
</dbReference>
<dbReference type="InterPro" id="IPR050870">
    <property type="entry name" value="FAST_kinase"/>
</dbReference>
<dbReference type="InterPro" id="IPR013579">
    <property type="entry name" value="FAST_2"/>
</dbReference>
<evidence type="ECO:0000256" key="2">
    <source>
        <dbReference type="ARBA" id="ARBA00023128"/>
    </source>
</evidence>
<dbReference type="InterPro" id="IPR013584">
    <property type="entry name" value="RAP"/>
</dbReference>
<evidence type="ECO:0000313" key="5">
    <source>
        <dbReference type="Proteomes" id="UP000246464"/>
    </source>
</evidence>
<dbReference type="InterPro" id="IPR010622">
    <property type="entry name" value="FAST_Leu-rich"/>
</dbReference>
<dbReference type="PROSITE" id="PS51286">
    <property type="entry name" value="RAP"/>
    <property type="match status" value="1"/>
</dbReference>
<dbReference type="Pfam" id="PF08368">
    <property type="entry name" value="FAST_2"/>
    <property type="match status" value="1"/>
</dbReference>
<dbReference type="PANTHER" id="PTHR21228:SF29">
    <property type="entry name" value="FAST KINASE DOMAIN-CONTAINING PROTEIN 1, MITOCHONDRIAL"/>
    <property type="match status" value="1"/>
</dbReference>
<dbReference type="OMA" id="FRPFSCE"/>
<sequence length="837" mass="96688">MSVIMFRLRCATSCPRRLLHVGTVNRDQVLEQLQVCPAEDQVLDVVGKNKAKLTVSHVSCALEMLCQFQRDKPLLLRTEELKSHPKFLTLRIMAEHKIPLMDDLMLVDMLYHILRLNVEPHDSLVQQLVLEAWLRIDGLPMSVLSKFANCLSKQFLHHSPLMGQITRIVDQKLASIDDARTLSSLMKCTSSLVSPRLQDALISRVYDLLDTMDPSNYNTPRRVVKFMLNTKCSHPPLLEKCNQIFLLNLSRMDAVHIKSIMEIYQSLQFNNNDFRLAVRKRLIELIDSSTDPYSYTKLFVALAPMANLEIREGLENTAFLLADEFSAWQALSVFEALAEIQSRNLGLMNKIASVIQGNLHVYKPMQVAKITQALYLLKYQNPELSTKLRIILVNFLQCSVLPREVAMLTRSLLMLPSQRIEEAVMSRIETIVTQCNFKDLNLISSAIAKWLRNDTSFCNNTPGRYVRLMTTLNRCRLERLQTADRLDLMLEELKHNSGDWAEEMLLQETMVMLQRMMDQINWTNVQDLALFLTKKRYLCPPLMQRIASVATKDIDKIHYSATFAILLPFCFLNYDSAQVDELRDVCIRHFTPRISSFEPHVLVFLAYWLAVAECFPEELVREIFSIDFLGKLDSELETLPENLNMLTQRRLIELNRAVCLECPEFQVPWFHERVCQQMQNRGKSMPGSVLQQIHKMLAEVLGGINYVQKEVIAPYCYTINIECILDKHLQPLPYSNWSKPQILDREEVHWGTSSLKNIKHELPPGAQRVAVNILKPSSFCKNSHHLKGSSLMKKRHLEILGYRVIQIPHFEWNSMELSTPDAWKEYLRKKIFGELSS</sequence>
<name>A0A2U9CA39_SCOMX</name>
<dbReference type="GO" id="GO:0016301">
    <property type="term" value="F:kinase activity"/>
    <property type="evidence" value="ECO:0007669"/>
    <property type="project" value="UniProtKB-KW"/>
</dbReference>
<dbReference type="EMBL" id="CP026256">
    <property type="protein sequence ID" value="AWP13093.1"/>
    <property type="molecule type" value="Genomic_DNA"/>
</dbReference>
<dbReference type="SMART" id="SM00952">
    <property type="entry name" value="RAP"/>
    <property type="match status" value="1"/>
</dbReference>
<keyword evidence="4" id="KW-0418">Kinase</keyword>
<accession>A0A2U9CA39</accession>
<keyword evidence="4" id="KW-0808">Transferase</keyword>
<keyword evidence="5" id="KW-1185">Reference proteome</keyword>
<organism evidence="4 5">
    <name type="scientific">Scophthalmus maximus</name>
    <name type="common">Turbot</name>
    <name type="synonym">Psetta maxima</name>
    <dbReference type="NCBI Taxonomy" id="52904"/>
    <lineage>
        <taxon>Eukaryota</taxon>
        <taxon>Metazoa</taxon>
        <taxon>Chordata</taxon>
        <taxon>Craniata</taxon>
        <taxon>Vertebrata</taxon>
        <taxon>Euteleostomi</taxon>
        <taxon>Actinopterygii</taxon>
        <taxon>Neopterygii</taxon>
        <taxon>Teleostei</taxon>
        <taxon>Neoteleostei</taxon>
        <taxon>Acanthomorphata</taxon>
        <taxon>Carangaria</taxon>
        <taxon>Pleuronectiformes</taxon>
        <taxon>Pleuronectoidei</taxon>
        <taxon>Scophthalmidae</taxon>
        <taxon>Scophthalmus</taxon>
    </lineage>
</organism>
<evidence type="ECO:0000259" key="3">
    <source>
        <dbReference type="PROSITE" id="PS51286"/>
    </source>
</evidence>
<evidence type="ECO:0000313" key="4">
    <source>
        <dbReference type="EMBL" id="AWP13093.1"/>
    </source>
</evidence>
<comment type="subcellular location">
    <subcellularLocation>
        <location evidence="1">Mitochondrion</location>
    </subcellularLocation>
</comment>
<dbReference type="AlphaFoldDB" id="A0A2U9CA39"/>
<keyword evidence="2" id="KW-0496">Mitochondrion</keyword>
<dbReference type="GO" id="GO:0000963">
    <property type="term" value="P:mitochondrial RNA processing"/>
    <property type="evidence" value="ECO:0007669"/>
    <property type="project" value="TreeGrafter"/>
</dbReference>
<evidence type="ECO:0000256" key="1">
    <source>
        <dbReference type="ARBA" id="ARBA00004173"/>
    </source>
</evidence>
<dbReference type="GO" id="GO:0035770">
    <property type="term" value="C:ribonucleoprotein granule"/>
    <property type="evidence" value="ECO:0007669"/>
    <property type="project" value="TreeGrafter"/>
</dbReference>